<evidence type="ECO:0000313" key="2">
    <source>
        <dbReference type="Proteomes" id="UP001221898"/>
    </source>
</evidence>
<comment type="caution">
    <text evidence="1">The sequence shown here is derived from an EMBL/GenBank/DDBJ whole genome shotgun (WGS) entry which is preliminary data.</text>
</comment>
<sequence length="77" mass="8482">MTLRDRALQSQGQLLRPISTSEVQWESHSPSSLIVREMVLSTKAIKSASSRAVAREVRELGAERQQECPGGVPKGHQ</sequence>
<dbReference type="EMBL" id="JAINUG010000021">
    <property type="protein sequence ID" value="KAJ8411696.1"/>
    <property type="molecule type" value="Genomic_DNA"/>
</dbReference>
<gene>
    <name evidence="1" type="ORF">AAFF_G00153340</name>
</gene>
<dbReference type="AlphaFoldDB" id="A0AAD7T1M1"/>
<dbReference type="Proteomes" id="UP001221898">
    <property type="component" value="Unassembled WGS sequence"/>
</dbReference>
<protein>
    <submittedName>
        <fullName evidence="1">Uncharacterized protein</fullName>
    </submittedName>
</protein>
<name>A0AAD7T1M1_9TELE</name>
<reference evidence="1" key="1">
    <citation type="journal article" date="2023" name="Science">
        <title>Genome structures resolve the early diversification of teleost fishes.</title>
        <authorList>
            <person name="Parey E."/>
            <person name="Louis A."/>
            <person name="Montfort J."/>
            <person name="Bouchez O."/>
            <person name="Roques C."/>
            <person name="Iampietro C."/>
            <person name="Lluch J."/>
            <person name="Castinel A."/>
            <person name="Donnadieu C."/>
            <person name="Desvignes T."/>
            <person name="Floi Bucao C."/>
            <person name="Jouanno E."/>
            <person name="Wen M."/>
            <person name="Mejri S."/>
            <person name="Dirks R."/>
            <person name="Jansen H."/>
            <person name="Henkel C."/>
            <person name="Chen W.J."/>
            <person name="Zahm M."/>
            <person name="Cabau C."/>
            <person name="Klopp C."/>
            <person name="Thompson A.W."/>
            <person name="Robinson-Rechavi M."/>
            <person name="Braasch I."/>
            <person name="Lecointre G."/>
            <person name="Bobe J."/>
            <person name="Postlethwait J.H."/>
            <person name="Berthelot C."/>
            <person name="Roest Crollius H."/>
            <person name="Guiguen Y."/>
        </authorList>
    </citation>
    <scope>NUCLEOTIDE SEQUENCE</scope>
    <source>
        <strain evidence="1">NC1722</strain>
    </source>
</reference>
<evidence type="ECO:0000313" key="1">
    <source>
        <dbReference type="EMBL" id="KAJ8411696.1"/>
    </source>
</evidence>
<keyword evidence="2" id="KW-1185">Reference proteome</keyword>
<proteinExistence type="predicted"/>
<organism evidence="1 2">
    <name type="scientific">Aldrovandia affinis</name>
    <dbReference type="NCBI Taxonomy" id="143900"/>
    <lineage>
        <taxon>Eukaryota</taxon>
        <taxon>Metazoa</taxon>
        <taxon>Chordata</taxon>
        <taxon>Craniata</taxon>
        <taxon>Vertebrata</taxon>
        <taxon>Euteleostomi</taxon>
        <taxon>Actinopterygii</taxon>
        <taxon>Neopterygii</taxon>
        <taxon>Teleostei</taxon>
        <taxon>Notacanthiformes</taxon>
        <taxon>Halosauridae</taxon>
        <taxon>Aldrovandia</taxon>
    </lineage>
</organism>
<accession>A0AAD7T1M1</accession>